<reference evidence="1" key="1">
    <citation type="submission" date="2021-05" db="EMBL/GenBank/DDBJ databases">
        <authorList>
            <person name="Pan Q."/>
            <person name="Jouanno E."/>
            <person name="Zahm M."/>
            <person name="Klopp C."/>
            <person name="Cabau C."/>
            <person name="Louis A."/>
            <person name="Berthelot C."/>
            <person name="Parey E."/>
            <person name="Roest Crollius H."/>
            <person name="Montfort J."/>
            <person name="Robinson-Rechavi M."/>
            <person name="Bouchez O."/>
            <person name="Lampietro C."/>
            <person name="Lopez Roques C."/>
            <person name="Donnadieu C."/>
            <person name="Postlethwait J."/>
            <person name="Bobe J."/>
            <person name="Dillon D."/>
            <person name="Chandos A."/>
            <person name="von Hippel F."/>
            <person name="Guiguen Y."/>
        </authorList>
    </citation>
    <scope>NUCLEOTIDE SEQUENCE</scope>
    <source>
        <strain evidence="1">YG-Jan2019</strain>
    </source>
</reference>
<gene>
    <name evidence="1" type="ORF">DPEC_G00236250</name>
</gene>
<evidence type="ECO:0000313" key="1">
    <source>
        <dbReference type="EMBL" id="KAJ7996356.1"/>
    </source>
</evidence>
<sequence length="547" mass="59409">MPKLQVHFGEHVPRGTSKTAKDKSNSATLRASLGGPHRNQKGMNGRLSQCGSEKDSGYSESGSDLVQNDLDDKRSSVSEPHSARKNNRSLGKMSPFTELSPICVIKNLVVKPSGPEQLIHTPLAWGETWHSPSGSKAPTQLLFIQQPQVPSSAPSNLPDPKGQPQNGGRRGNKNHCSNSYLPILNSYPRIAPHPRKEVSEQGQACTSAGGAKESSRESQSLSKRVCTEVQREVSTTAHLRSRHHHQRVGRTHSHSHSSYKASSSQCSSPHLPHHSMGGPGSSAQLRSHRCHQHAKPRCSPSDSVGSPSVTSSSFSSPSSYADCWAPESSADLSDCLSDCSSVRQRRFLNTAEILSQSGLLAIVLRTKELLRQNAASEKELSQLHQHAQLLCLAAQATNTGQDAHRQGPNMNPSPLDKLHQAMSQSGCYPGMDWTHFKARGYDHPEMGDWANKEEDKNSITNEDDRPSLDTLVAPLVYCDNRASPLSPLFALSPDTEESPDILASLLSASRSPRLGLREQGRRQGGNLCDLIITPDSSTPPGLFTDIF</sequence>
<proteinExistence type="predicted"/>
<comment type="caution">
    <text evidence="1">The sequence shown here is derived from an EMBL/GenBank/DDBJ whole genome shotgun (WGS) entry which is preliminary data.</text>
</comment>
<organism evidence="1 2">
    <name type="scientific">Dallia pectoralis</name>
    <name type="common">Alaska blackfish</name>
    <dbReference type="NCBI Taxonomy" id="75939"/>
    <lineage>
        <taxon>Eukaryota</taxon>
        <taxon>Metazoa</taxon>
        <taxon>Chordata</taxon>
        <taxon>Craniata</taxon>
        <taxon>Vertebrata</taxon>
        <taxon>Euteleostomi</taxon>
        <taxon>Actinopterygii</taxon>
        <taxon>Neopterygii</taxon>
        <taxon>Teleostei</taxon>
        <taxon>Protacanthopterygii</taxon>
        <taxon>Esociformes</taxon>
        <taxon>Umbridae</taxon>
        <taxon>Dallia</taxon>
    </lineage>
</organism>
<evidence type="ECO:0000313" key="2">
    <source>
        <dbReference type="Proteomes" id="UP001157502"/>
    </source>
</evidence>
<name>A0ACC2FY97_DALPE</name>
<keyword evidence="2" id="KW-1185">Reference proteome</keyword>
<dbReference type="EMBL" id="CM055747">
    <property type="protein sequence ID" value="KAJ7996356.1"/>
    <property type="molecule type" value="Genomic_DNA"/>
</dbReference>
<protein>
    <submittedName>
        <fullName evidence="1">Uncharacterized protein</fullName>
    </submittedName>
</protein>
<accession>A0ACC2FY97</accession>
<dbReference type="Proteomes" id="UP001157502">
    <property type="component" value="Chromosome 20"/>
</dbReference>